<gene>
    <name evidence="2" type="ORF">SAMN05216207_103931</name>
</gene>
<evidence type="ECO:0000313" key="3">
    <source>
        <dbReference type="Proteomes" id="UP000199614"/>
    </source>
</evidence>
<feature type="domain" description="Glutamine amidotransferase" evidence="1">
    <location>
        <begin position="22"/>
        <end position="172"/>
    </location>
</feature>
<dbReference type="STRING" id="260086.SAMN05216207_103931"/>
<dbReference type="SUPFAM" id="SSF52317">
    <property type="entry name" value="Class I glutamine amidotransferase-like"/>
    <property type="match status" value="1"/>
</dbReference>
<keyword evidence="3" id="KW-1185">Reference proteome</keyword>
<dbReference type="PANTHER" id="PTHR42695">
    <property type="entry name" value="GLUTAMINE AMIDOTRANSFERASE YLR126C-RELATED"/>
    <property type="match status" value="1"/>
</dbReference>
<sequence>MTTIAVITHVDRADVGLVDEIARDRGHECRIVRPYRGEQLSELDEVGAVVAMGGPQAAYEDHPYLEDEGRFLSAAVDADVPVLAICLGSQVLARALGGTAHPGGTGLEAGIIDVKPSDTTAGGIAGQFFSFHSDSMTPPATAEVLATSDRYVQAWALGSALAVQFHPEITMTGVHDVLEVEGPKLERFGVDVAAMHAEAERYFADGAPDARALLGHWFDLLPSDRPRH</sequence>
<dbReference type="EMBL" id="FOUY01000039">
    <property type="protein sequence ID" value="SFO24863.1"/>
    <property type="molecule type" value="Genomic_DNA"/>
</dbReference>
<dbReference type="RefSeq" id="WP_093352207.1">
    <property type="nucleotide sequence ID" value="NZ_FOUY01000039.1"/>
</dbReference>
<dbReference type="Gene3D" id="3.40.50.880">
    <property type="match status" value="1"/>
</dbReference>
<organism evidence="2 3">
    <name type="scientific">Pseudonocardia ammonioxydans</name>
    <dbReference type="NCBI Taxonomy" id="260086"/>
    <lineage>
        <taxon>Bacteria</taxon>
        <taxon>Bacillati</taxon>
        <taxon>Actinomycetota</taxon>
        <taxon>Actinomycetes</taxon>
        <taxon>Pseudonocardiales</taxon>
        <taxon>Pseudonocardiaceae</taxon>
        <taxon>Pseudonocardia</taxon>
    </lineage>
</organism>
<dbReference type="InterPro" id="IPR029062">
    <property type="entry name" value="Class_I_gatase-like"/>
</dbReference>
<protein>
    <submittedName>
        <fullName evidence="2">GMP synthase (Glutamine-hydrolysing)</fullName>
    </submittedName>
</protein>
<dbReference type="Pfam" id="PF00117">
    <property type="entry name" value="GATase"/>
    <property type="match status" value="1"/>
</dbReference>
<dbReference type="CDD" id="cd01741">
    <property type="entry name" value="GATase1_1"/>
    <property type="match status" value="1"/>
</dbReference>
<dbReference type="GO" id="GO:0005829">
    <property type="term" value="C:cytosol"/>
    <property type="evidence" value="ECO:0007669"/>
    <property type="project" value="TreeGrafter"/>
</dbReference>
<dbReference type="Proteomes" id="UP000199614">
    <property type="component" value="Unassembled WGS sequence"/>
</dbReference>
<proteinExistence type="predicted"/>
<dbReference type="InterPro" id="IPR044992">
    <property type="entry name" value="ChyE-like"/>
</dbReference>
<dbReference type="OrthoDB" id="5196541at2"/>
<accession>A0A1I5FML6</accession>
<dbReference type="InterPro" id="IPR017926">
    <property type="entry name" value="GATASE"/>
</dbReference>
<dbReference type="PROSITE" id="PS51273">
    <property type="entry name" value="GATASE_TYPE_1"/>
    <property type="match status" value="1"/>
</dbReference>
<dbReference type="AlphaFoldDB" id="A0A1I5FML6"/>
<reference evidence="2 3" key="1">
    <citation type="submission" date="2016-10" db="EMBL/GenBank/DDBJ databases">
        <authorList>
            <person name="de Groot N.N."/>
        </authorList>
    </citation>
    <scope>NUCLEOTIDE SEQUENCE [LARGE SCALE GENOMIC DNA]</scope>
    <source>
        <strain evidence="2 3">CGMCC 4.1877</strain>
    </source>
</reference>
<name>A0A1I5FML6_PSUAM</name>
<evidence type="ECO:0000259" key="1">
    <source>
        <dbReference type="Pfam" id="PF00117"/>
    </source>
</evidence>
<dbReference type="PANTHER" id="PTHR42695:SF5">
    <property type="entry name" value="GLUTAMINE AMIDOTRANSFERASE YLR126C-RELATED"/>
    <property type="match status" value="1"/>
</dbReference>
<evidence type="ECO:0000313" key="2">
    <source>
        <dbReference type="EMBL" id="SFO24863.1"/>
    </source>
</evidence>